<proteinExistence type="predicted"/>
<evidence type="ECO:0000313" key="4">
    <source>
        <dbReference type="Proteomes" id="UP000663852"/>
    </source>
</evidence>
<dbReference type="SUPFAM" id="SSF53098">
    <property type="entry name" value="Ribonuclease H-like"/>
    <property type="match status" value="1"/>
</dbReference>
<protein>
    <recommendedName>
        <fullName evidence="2">Piwi domain-containing protein</fullName>
    </recommendedName>
</protein>
<comment type="caution">
    <text evidence="3">The sequence shown here is derived from an EMBL/GenBank/DDBJ whole genome shotgun (WGS) entry which is preliminary data.</text>
</comment>
<organism evidence="3 4">
    <name type="scientific">Adineta ricciae</name>
    <name type="common">Rotifer</name>
    <dbReference type="NCBI Taxonomy" id="249248"/>
    <lineage>
        <taxon>Eukaryota</taxon>
        <taxon>Metazoa</taxon>
        <taxon>Spiralia</taxon>
        <taxon>Gnathifera</taxon>
        <taxon>Rotifera</taxon>
        <taxon>Eurotatoria</taxon>
        <taxon>Bdelloidea</taxon>
        <taxon>Adinetida</taxon>
        <taxon>Adinetidae</taxon>
        <taxon>Adineta</taxon>
    </lineage>
</organism>
<dbReference type="GO" id="GO:0003676">
    <property type="term" value="F:nucleic acid binding"/>
    <property type="evidence" value="ECO:0007669"/>
    <property type="project" value="InterPro"/>
</dbReference>
<accession>A0A814IT75</accession>
<dbReference type="Pfam" id="PF02171">
    <property type="entry name" value="Piwi"/>
    <property type="match status" value="1"/>
</dbReference>
<dbReference type="SMART" id="SM00950">
    <property type="entry name" value="Piwi"/>
    <property type="match status" value="1"/>
</dbReference>
<name>A0A814IT75_ADIRI</name>
<dbReference type="AlphaFoldDB" id="A0A814IT75"/>
<feature type="domain" description="Piwi" evidence="2">
    <location>
        <begin position="226"/>
        <end position="528"/>
    </location>
</feature>
<reference evidence="3" key="1">
    <citation type="submission" date="2021-02" db="EMBL/GenBank/DDBJ databases">
        <authorList>
            <person name="Nowell W R."/>
        </authorList>
    </citation>
    <scope>NUCLEOTIDE SEQUENCE</scope>
</reference>
<dbReference type="OrthoDB" id="10252740at2759"/>
<feature type="region of interest" description="Disordered" evidence="1">
    <location>
        <begin position="1"/>
        <end position="36"/>
    </location>
</feature>
<evidence type="ECO:0000256" key="1">
    <source>
        <dbReference type="SAM" id="MobiDB-lite"/>
    </source>
</evidence>
<dbReference type="PANTHER" id="PTHR22891">
    <property type="entry name" value="EUKARYOTIC TRANSLATION INITIATION FACTOR 2C"/>
    <property type="match status" value="1"/>
</dbReference>
<sequence>MAGRGYRRNKGDFRSVRTVAPSARMTGESEDVSDIVQRSARASSAFPTLNESMRSLSVSEASAKETRSKSVRQRLSRRTLCSAVPDLANLTPVHRPDEGGHKGRSVDVYTNHFRVDIEDATVYQYDIEIVMINRSGKPCQARKDDRWEVMQTIIKQRKHLPTIWYDEGKTVYSKESLPDLGLPIEISLTKEEVKKFCLTKCNLVQQSRIQSIHDYIRRKTTTRPQEAIRIIETYDSARVYDYVKQSSNRSIGLMTQCVNYQALERNISKLNMYVENISQKINGKLGGINGVVNIKSALSRPSNEDLFMFFGADVTHSTCSTESPSIAAVVGSRDATNSLYAARLCEQYPKKGRCSVEIIKELGSMVTQLLQLFADAHGGCLPNKIVFYRDGVDDGQYQKVLDYEVTQIKTACRQLYPNGFTPQLTFIVVKKRHNTRFFLYESDQTLNVEPGTVIDQDITHPFQFDFYLCSQKALKGTSRPTLYHVVHDDNQFTSDDIQQLTYWLCHTDMRCTKSVSIPAPVHYAHLAAYASRALRLEKDENIEGIDGGSEDPEDYCLDDIKTELMMLDTKIADDMWFL</sequence>
<dbReference type="InterPro" id="IPR036397">
    <property type="entry name" value="RNaseH_sf"/>
</dbReference>
<dbReference type="PROSITE" id="PS50822">
    <property type="entry name" value="PIWI"/>
    <property type="match status" value="1"/>
</dbReference>
<evidence type="ECO:0000313" key="3">
    <source>
        <dbReference type="EMBL" id="CAF1028550.1"/>
    </source>
</evidence>
<dbReference type="Gene3D" id="3.30.420.10">
    <property type="entry name" value="Ribonuclease H-like superfamily/Ribonuclease H"/>
    <property type="match status" value="1"/>
</dbReference>
<feature type="region of interest" description="Disordered" evidence="1">
    <location>
        <begin position="53"/>
        <end position="75"/>
    </location>
</feature>
<dbReference type="InterPro" id="IPR012337">
    <property type="entry name" value="RNaseH-like_sf"/>
</dbReference>
<gene>
    <name evidence="3" type="ORF">EDS130_LOCUS16286</name>
</gene>
<evidence type="ECO:0000259" key="2">
    <source>
        <dbReference type="PROSITE" id="PS50822"/>
    </source>
</evidence>
<dbReference type="Gene3D" id="3.40.50.2300">
    <property type="match status" value="1"/>
</dbReference>
<dbReference type="Proteomes" id="UP000663852">
    <property type="component" value="Unassembled WGS sequence"/>
</dbReference>
<dbReference type="EMBL" id="CAJNOJ010000070">
    <property type="protein sequence ID" value="CAF1028550.1"/>
    <property type="molecule type" value="Genomic_DNA"/>
</dbReference>
<dbReference type="InterPro" id="IPR003165">
    <property type="entry name" value="Piwi"/>
</dbReference>